<evidence type="ECO:0000313" key="1">
    <source>
        <dbReference type="EMBL" id="KAA0048941.1"/>
    </source>
</evidence>
<proteinExistence type="predicted"/>
<dbReference type="EMBL" id="SSTE01012362">
    <property type="protein sequence ID" value="KAA0048941.1"/>
    <property type="molecule type" value="Genomic_DNA"/>
</dbReference>
<name>A0A5A7U5R8_CUCMM</name>
<reference evidence="1 2" key="1">
    <citation type="submission" date="2019-08" db="EMBL/GenBank/DDBJ databases">
        <title>Draft genome sequences of two oriental melons (Cucumis melo L. var makuwa).</title>
        <authorList>
            <person name="Kwon S.-Y."/>
        </authorList>
    </citation>
    <scope>NUCLEOTIDE SEQUENCE [LARGE SCALE GENOMIC DNA]</scope>
    <source>
        <strain evidence="2">cv. SW 3</strain>
        <tissue evidence="1">Leaf</tissue>
    </source>
</reference>
<gene>
    <name evidence="1" type="ORF">E6C27_scaffold171G001610</name>
</gene>
<protein>
    <submittedName>
        <fullName evidence="1">Proline iminopeptidase</fullName>
    </submittedName>
</protein>
<dbReference type="Proteomes" id="UP000321393">
    <property type="component" value="Unassembled WGS sequence"/>
</dbReference>
<dbReference type="OrthoDB" id="1898734at2759"/>
<organism evidence="1 2">
    <name type="scientific">Cucumis melo var. makuwa</name>
    <name type="common">Oriental melon</name>
    <dbReference type="NCBI Taxonomy" id="1194695"/>
    <lineage>
        <taxon>Eukaryota</taxon>
        <taxon>Viridiplantae</taxon>
        <taxon>Streptophyta</taxon>
        <taxon>Embryophyta</taxon>
        <taxon>Tracheophyta</taxon>
        <taxon>Spermatophyta</taxon>
        <taxon>Magnoliopsida</taxon>
        <taxon>eudicotyledons</taxon>
        <taxon>Gunneridae</taxon>
        <taxon>Pentapetalae</taxon>
        <taxon>rosids</taxon>
        <taxon>fabids</taxon>
        <taxon>Cucurbitales</taxon>
        <taxon>Cucurbitaceae</taxon>
        <taxon>Benincaseae</taxon>
        <taxon>Cucumis</taxon>
    </lineage>
</organism>
<evidence type="ECO:0000313" key="2">
    <source>
        <dbReference type="Proteomes" id="UP000321393"/>
    </source>
</evidence>
<accession>A0A5A7U5R8</accession>
<sequence length="67" mass="7228">MHYGQRVAKKGKHQSEVGCTVQVGGYGSVEVMYLSFALQGLEQVLITGGTPPIGNGWTADSVYRAWL</sequence>
<comment type="caution">
    <text evidence="1">The sequence shown here is derived from an EMBL/GenBank/DDBJ whole genome shotgun (WGS) entry which is preliminary data.</text>
</comment>
<dbReference type="AlphaFoldDB" id="A0A5A7U5R8"/>